<dbReference type="RefSeq" id="WP_062655257.1">
    <property type="nucleotide sequence ID" value="NZ_BCSY01000028.1"/>
</dbReference>
<reference evidence="7" key="2">
    <citation type="submission" date="2016-02" db="EMBL/GenBank/DDBJ databases">
        <title>Draft genome sequence of five rapidly growing Mycobacterium species.</title>
        <authorList>
            <person name="Katahira K."/>
            <person name="Gotou Y."/>
            <person name="Iida K."/>
            <person name="Ogura Y."/>
            <person name="Hayashi T."/>
        </authorList>
    </citation>
    <scope>NUCLEOTIDE SEQUENCE [LARGE SCALE GENOMIC DNA]</scope>
    <source>
        <strain evidence="7">JCM15298</strain>
    </source>
</reference>
<evidence type="ECO:0000256" key="1">
    <source>
        <dbReference type="ARBA" id="ARBA00023015"/>
    </source>
</evidence>
<dbReference type="EMBL" id="BCSY01000028">
    <property type="protein sequence ID" value="GAS93932.1"/>
    <property type="molecule type" value="Genomic_DNA"/>
</dbReference>
<dbReference type="InterPro" id="IPR001647">
    <property type="entry name" value="HTH_TetR"/>
</dbReference>
<reference evidence="7" key="1">
    <citation type="journal article" date="2016" name="Genome Announc.">
        <title>Draft Genome Sequences of Five Rapidly Growing Mycobacterium Species, M. thermoresistibile, M. fortuitum subsp. acetamidolyticum, M. canariasense, M. brisbanense, and M. novocastrense.</title>
        <authorList>
            <person name="Katahira K."/>
            <person name="Ogura Y."/>
            <person name="Gotoh Y."/>
            <person name="Hayashi T."/>
        </authorList>
    </citation>
    <scope>NUCLEOTIDE SEQUENCE [LARGE SCALE GENOMIC DNA]</scope>
    <source>
        <strain evidence="7">JCM15298</strain>
    </source>
</reference>
<dbReference type="GO" id="GO:0003700">
    <property type="term" value="F:DNA-binding transcription factor activity"/>
    <property type="evidence" value="ECO:0007669"/>
    <property type="project" value="TreeGrafter"/>
</dbReference>
<dbReference type="InterPro" id="IPR036271">
    <property type="entry name" value="Tet_transcr_reg_TetR-rel_C_sf"/>
</dbReference>
<organism evidence="6 7">
    <name type="scientific">Mycolicibacterium canariasense</name>
    <name type="common">Mycobacterium canariasense</name>
    <dbReference type="NCBI Taxonomy" id="228230"/>
    <lineage>
        <taxon>Bacteria</taxon>
        <taxon>Bacillati</taxon>
        <taxon>Actinomycetota</taxon>
        <taxon>Actinomycetes</taxon>
        <taxon>Mycobacteriales</taxon>
        <taxon>Mycobacteriaceae</taxon>
        <taxon>Mycolicibacterium</taxon>
    </lineage>
</organism>
<dbReference type="STRING" id="228230.RMCC_0898"/>
<proteinExistence type="predicted"/>
<feature type="DNA-binding region" description="H-T-H motif" evidence="4">
    <location>
        <begin position="28"/>
        <end position="47"/>
    </location>
</feature>
<dbReference type="Pfam" id="PF21597">
    <property type="entry name" value="TetR_C_43"/>
    <property type="match status" value="1"/>
</dbReference>
<dbReference type="Gene3D" id="1.10.357.10">
    <property type="entry name" value="Tetracycline Repressor, domain 2"/>
    <property type="match status" value="1"/>
</dbReference>
<evidence type="ECO:0000256" key="4">
    <source>
        <dbReference type="PROSITE-ProRule" id="PRU00335"/>
    </source>
</evidence>
<dbReference type="SUPFAM" id="SSF46689">
    <property type="entry name" value="Homeodomain-like"/>
    <property type="match status" value="1"/>
</dbReference>
<protein>
    <submittedName>
        <fullName evidence="6">TetR family transcriptional regulator</fullName>
    </submittedName>
</protein>
<keyword evidence="2 4" id="KW-0238">DNA-binding</keyword>
<dbReference type="InterPro" id="IPR009057">
    <property type="entry name" value="Homeodomain-like_sf"/>
</dbReference>
<evidence type="ECO:0000313" key="6">
    <source>
        <dbReference type="EMBL" id="GAS93932.1"/>
    </source>
</evidence>
<dbReference type="GO" id="GO:0000976">
    <property type="term" value="F:transcription cis-regulatory region binding"/>
    <property type="evidence" value="ECO:0007669"/>
    <property type="project" value="TreeGrafter"/>
</dbReference>
<gene>
    <name evidence="6" type="ORF">RMCC_0898</name>
</gene>
<accession>A0A117I8X6</accession>
<dbReference type="Proteomes" id="UP000069443">
    <property type="component" value="Unassembled WGS sequence"/>
</dbReference>
<keyword evidence="1" id="KW-0805">Transcription regulation</keyword>
<evidence type="ECO:0000313" key="7">
    <source>
        <dbReference type="Proteomes" id="UP000069443"/>
    </source>
</evidence>
<dbReference type="PROSITE" id="PS50977">
    <property type="entry name" value="HTH_TETR_2"/>
    <property type="match status" value="1"/>
</dbReference>
<comment type="caution">
    <text evidence="6">The sequence shown here is derived from an EMBL/GenBank/DDBJ whole genome shotgun (WGS) entry which is preliminary data.</text>
</comment>
<dbReference type="PROSITE" id="PS01081">
    <property type="entry name" value="HTH_TETR_1"/>
    <property type="match status" value="1"/>
</dbReference>
<feature type="domain" description="HTH tetR-type" evidence="5">
    <location>
        <begin position="6"/>
        <end position="65"/>
    </location>
</feature>
<evidence type="ECO:0000259" key="5">
    <source>
        <dbReference type="PROSITE" id="PS50977"/>
    </source>
</evidence>
<dbReference type="Pfam" id="PF00440">
    <property type="entry name" value="TetR_N"/>
    <property type="match status" value="1"/>
</dbReference>
<dbReference type="InterPro" id="IPR050109">
    <property type="entry name" value="HTH-type_TetR-like_transc_reg"/>
</dbReference>
<keyword evidence="7" id="KW-1185">Reference proteome</keyword>
<dbReference type="AlphaFoldDB" id="A0A117I8X6"/>
<evidence type="ECO:0000256" key="3">
    <source>
        <dbReference type="ARBA" id="ARBA00023163"/>
    </source>
</evidence>
<sequence>MRRDATDNRDKLVKAAEQVFAEHGPTATLDDIARAAGVGPATLYRRFANKEGLVQEVLAGFFQRLIEAADTAAAAAPEQGVELFLRTVGVELAEKAGLSAPVWGDLAPRALVEELRRRSTDLLVRAQRAGAVRADLTPDDITIAVWALRGVIQSERIDPAHRGRQRWQRHLDTIMRGFSPAGAARPPGS</sequence>
<dbReference type="InterPro" id="IPR049445">
    <property type="entry name" value="TetR_SbtR-like_C"/>
</dbReference>
<keyword evidence="3" id="KW-0804">Transcription</keyword>
<evidence type="ECO:0000256" key="2">
    <source>
        <dbReference type="ARBA" id="ARBA00023125"/>
    </source>
</evidence>
<name>A0A117I8X6_MYCCR</name>
<dbReference type="SUPFAM" id="SSF48498">
    <property type="entry name" value="Tetracyclin repressor-like, C-terminal domain"/>
    <property type="match status" value="1"/>
</dbReference>
<dbReference type="PANTHER" id="PTHR30055">
    <property type="entry name" value="HTH-TYPE TRANSCRIPTIONAL REGULATOR RUTR"/>
    <property type="match status" value="1"/>
</dbReference>
<dbReference type="PANTHER" id="PTHR30055:SF234">
    <property type="entry name" value="HTH-TYPE TRANSCRIPTIONAL REGULATOR BETI"/>
    <property type="match status" value="1"/>
</dbReference>
<dbReference type="InterPro" id="IPR023772">
    <property type="entry name" value="DNA-bd_HTH_TetR-type_CS"/>
</dbReference>
<dbReference type="PRINTS" id="PR00455">
    <property type="entry name" value="HTHTETR"/>
</dbReference>